<protein>
    <submittedName>
        <fullName evidence="7">UDP-glucuronosyltransferase 2B4</fullName>
    </submittedName>
</protein>
<evidence type="ECO:0000313" key="8">
    <source>
        <dbReference type="Proteomes" id="UP000053105"/>
    </source>
</evidence>
<dbReference type="PANTHER" id="PTHR48043">
    <property type="entry name" value="EG:EG0003.4 PROTEIN-RELATED"/>
    <property type="match status" value="1"/>
</dbReference>
<dbReference type="STRING" id="166423.A0A0M8ZQK9"/>
<dbReference type="AlphaFoldDB" id="A0A0M8ZQK9"/>
<keyword evidence="2 4" id="KW-0328">Glycosyltransferase</keyword>
<keyword evidence="6" id="KW-0732">Signal</keyword>
<keyword evidence="5" id="KW-0472">Membrane</keyword>
<dbReference type="SUPFAM" id="SSF53756">
    <property type="entry name" value="UDP-Glycosyltransferase/glycogen phosphorylase"/>
    <property type="match status" value="2"/>
</dbReference>
<keyword evidence="5" id="KW-0812">Transmembrane</keyword>
<dbReference type="EMBL" id="KQ436033">
    <property type="protein sequence ID" value="KOX67539.1"/>
    <property type="molecule type" value="Genomic_DNA"/>
</dbReference>
<dbReference type="Gene3D" id="3.40.50.2000">
    <property type="entry name" value="Glycogen Phosphorylase B"/>
    <property type="match status" value="1"/>
</dbReference>
<dbReference type="GO" id="GO:0008194">
    <property type="term" value="F:UDP-glycosyltransferase activity"/>
    <property type="evidence" value="ECO:0007669"/>
    <property type="project" value="InterPro"/>
</dbReference>
<dbReference type="Proteomes" id="UP000053105">
    <property type="component" value="Unassembled WGS sequence"/>
</dbReference>
<dbReference type="CDD" id="cd03784">
    <property type="entry name" value="GT1_Gtf-like"/>
    <property type="match status" value="1"/>
</dbReference>
<evidence type="ECO:0000256" key="3">
    <source>
        <dbReference type="ARBA" id="ARBA00022679"/>
    </source>
</evidence>
<dbReference type="InterPro" id="IPR050271">
    <property type="entry name" value="UDP-glycosyltransferase"/>
</dbReference>
<keyword evidence="8" id="KW-1185">Reference proteome</keyword>
<feature type="transmembrane region" description="Helical" evidence="5">
    <location>
        <begin position="512"/>
        <end position="538"/>
    </location>
</feature>
<evidence type="ECO:0000256" key="2">
    <source>
        <dbReference type="ARBA" id="ARBA00022676"/>
    </source>
</evidence>
<dbReference type="FunFam" id="3.40.50.2000:FF:000050">
    <property type="entry name" value="UDP-glucuronosyltransferase"/>
    <property type="match status" value="1"/>
</dbReference>
<organism evidence="7 8">
    <name type="scientific">Melipona quadrifasciata</name>
    <dbReference type="NCBI Taxonomy" id="166423"/>
    <lineage>
        <taxon>Eukaryota</taxon>
        <taxon>Metazoa</taxon>
        <taxon>Ecdysozoa</taxon>
        <taxon>Arthropoda</taxon>
        <taxon>Hexapoda</taxon>
        <taxon>Insecta</taxon>
        <taxon>Pterygota</taxon>
        <taxon>Neoptera</taxon>
        <taxon>Endopterygota</taxon>
        <taxon>Hymenoptera</taxon>
        <taxon>Apocrita</taxon>
        <taxon>Aculeata</taxon>
        <taxon>Apoidea</taxon>
        <taxon>Anthophila</taxon>
        <taxon>Apidae</taxon>
        <taxon>Melipona</taxon>
    </lineage>
</organism>
<name>A0A0M8ZQK9_9HYME</name>
<accession>A0A0M8ZQK9</accession>
<dbReference type="PROSITE" id="PS51257">
    <property type="entry name" value="PROKAR_LIPOPROTEIN"/>
    <property type="match status" value="1"/>
</dbReference>
<comment type="similarity">
    <text evidence="1 4">Belongs to the UDP-glycosyltransferase family.</text>
</comment>
<keyword evidence="5" id="KW-1133">Transmembrane helix</keyword>
<sequence length="551" mass="62455">MKLLSVVLICAVLSACHGYRILGVFPFNGKSHFMMFEHLMKSLARKGHQVDVISTFPLKKPYPNYNDIIVLPFKRQFMNNLTYNEIDTLFRDSVVYAVASLAGNVVCEHLNNPEIQQFMQNPPKDPPYDVIIIEATVLLKLSVATKRLNKNCNRQVLELQIAPHLTVFGAHCYAILGDILKVPIIGASSAVLYPWIYDFIGNPDNFAFVPSNILSYSQDMNFWERMHNFLNIVSTKWEFNSLSSKQTDMMRKYVSSDAPDIRQLERKMSMILVNSHISINGIKDVTPAYIEIGGLHVQEEGVELPASLEKWMNESTHGFVYFSFGSMVKIESFPIKHVNIFYNSLGKIAPVRVLMKIAKSSELPPGLPKNVHVLPWIPQVKVLKHKNVKAFITHGGLMGTQEAIHYGVPMIGMPLFADQFINIANYMRHNIAIELELKTLTEEKMDNALNAILNDPKYRAAAQKLSQKFRDRPLSAEDTAVYWTEYIVRHGANALRSPAMNLTWWQIELLDVYAFLLIATLAVLYLIATAIPFMYNLATSPDSGSRKKKVS</sequence>
<feature type="chain" id="PRO_5005830656" evidence="6">
    <location>
        <begin position="19"/>
        <end position="551"/>
    </location>
</feature>
<dbReference type="PROSITE" id="PS00375">
    <property type="entry name" value="UDPGT"/>
    <property type="match status" value="1"/>
</dbReference>
<feature type="signal peptide" evidence="6">
    <location>
        <begin position="1"/>
        <end position="18"/>
    </location>
</feature>
<dbReference type="Pfam" id="PF00201">
    <property type="entry name" value="UDPGT"/>
    <property type="match status" value="1"/>
</dbReference>
<dbReference type="InterPro" id="IPR035595">
    <property type="entry name" value="UDP_glycos_trans_CS"/>
</dbReference>
<reference evidence="7 8" key="1">
    <citation type="submission" date="2015-07" db="EMBL/GenBank/DDBJ databases">
        <title>The genome of Melipona quadrifasciata.</title>
        <authorList>
            <person name="Pan H."/>
            <person name="Kapheim K."/>
        </authorList>
    </citation>
    <scope>NUCLEOTIDE SEQUENCE [LARGE SCALE GENOMIC DNA]</scope>
    <source>
        <strain evidence="7">0111107301</strain>
        <tissue evidence="7">Whole body</tissue>
    </source>
</reference>
<proteinExistence type="inferred from homology"/>
<evidence type="ECO:0000256" key="1">
    <source>
        <dbReference type="ARBA" id="ARBA00009995"/>
    </source>
</evidence>
<dbReference type="PANTHER" id="PTHR48043:SF114">
    <property type="entry name" value="IP04436P-RELATED"/>
    <property type="match status" value="1"/>
</dbReference>
<keyword evidence="3 4" id="KW-0808">Transferase</keyword>
<evidence type="ECO:0000256" key="5">
    <source>
        <dbReference type="SAM" id="Phobius"/>
    </source>
</evidence>
<evidence type="ECO:0000256" key="4">
    <source>
        <dbReference type="RuleBase" id="RU003718"/>
    </source>
</evidence>
<dbReference type="OrthoDB" id="5835829at2759"/>
<dbReference type="InterPro" id="IPR002213">
    <property type="entry name" value="UDP_glucos_trans"/>
</dbReference>
<evidence type="ECO:0000256" key="6">
    <source>
        <dbReference type="SAM" id="SignalP"/>
    </source>
</evidence>
<evidence type="ECO:0000313" key="7">
    <source>
        <dbReference type="EMBL" id="KOX67539.1"/>
    </source>
</evidence>
<gene>
    <name evidence="7" type="ORF">WN51_08971</name>
</gene>